<reference evidence="1 2" key="1">
    <citation type="submission" date="2016-04" db="EMBL/GenBank/DDBJ databases">
        <title>Genome sequence of Methanobrevibacter cuticularis DSM 11139.</title>
        <authorList>
            <person name="Poehlein A."/>
            <person name="Seedorf H."/>
            <person name="Daniel R."/>
        </authorList>
    </citation>
    <scope>NUCLEOTIDE SEQUENCE [LARGE SCALE GENOMIC DNA]</scope>
    <source>
        <strain evidence="1 2">DSM 11139</strain>
    </source>
</reference>
<evidence type="ECO:0000313" key="1">
    <source>
        <dbReference type="EMBL" id="KZX17816.1"/>
    </source>
</evidence>
<dbReference type="EMBL" id="LWMW01000005">
    <property type="protein sequence ID" value="KZX17816.1"/>
    <property type="molecule type" value="Genomic_DNA"/>
</dbReference>
<proteinExistence type="predicted"/>
<accession>A0A166FLZ1</accession>
<name>A0A166FLZ1_9EURY</name>
<dbReference type="Proteomes" id="UP000077275">
    <property type="component" value="Unassembled WGS sequence"/>
</dbReference>
<keyword evidence="2" id="KW-1185">Reference proteome</keyword>
<sequence>MVMPQQKKTILNHINKNYKEFITKEEKKIDKIKLVLNSKTVKTSRKRFKKLENIVNELPNPIAVFIKKLSKTFERSINYIKNKFLPNTNNLLECYIGVTLPRYLKKDTKHYTALKKD</sequence>
<dbReference type="AlphaFoldDB" id="A0A166FLZ1"/>
<evidence type="ECO:0000313" key="2">
    <source>
        <dbReference type="Proteomes" id="UP000077275"/>
    </source>
</evidence>
<comment type="caution">
    <text evidence="1">The sequence shown here is derived from an EMBL/GenBank/DDBJ whole genome shotgun (WGS) entry which is preliminary data.</text>
</comment>
<organism evidence="1 2">
    <name type="scientific">Methanobrevibacter cuticularis</name>
    <dbReference type="NCBI Taxonomy" id="47311"/>
    <lineage>
        <taxon>Archaea</taxon>
        <taxon>Methanobacteriati</taxon>
        <taxon>Methanobacteriota</taxon>
        <taxon>Methanomada group</taxon>
        <taxon>Methanobacteria</taxon>
        <taxon>Methanobacteriales</taxon>
        <taxon>Methanobacteriaceae</taxon>
        <taxon>Methanobrevibacter</taxon>
    </lineage>
</organism>
<dbReference type="RefSeq" id="WP_169805329.1">
    <property type="nucleotide sequence ID" value="NZ_LWMW01000005.1"/>
</dbReference>
<gene>
    <name evidence="1" type="ORF">MBCUT_00130</name>
</gene>
<dbReference type="PATRIC" id="fig|47311.3.peg.15"/>
<protein>
    <submittedName>
        <fullName evidence="1">Uncharacterized protein</fullName>
    </submittedName>
</protein>